<feature type="compositionally biased region" description="Basic and acidic residues" evidence="2">
    <location>
        <begin position="87"/>
        <end position="96"/>
    </location>
</feature>
<protein>
    <submittedName>
        <fullName evidence="3">Uncharacterized protein</fullName>
    </submittedName>
</protein>
<name>K3WHN4_GLOUD</name>
<keyword evidence="4" id="KW-1185">Reference proteome</keyword>
<accession>K3WHN4</accession>
<proteinExistence type="predicted"/>
<reference evidence="3" key="3">
    <citation type="submission" date="2015-02" db="UniProtKB">
        <authorList>
            <consortium name="EnsemblProtists"/>
        </authorList>
    </citation>
    <scope>IDENTIFICATION</scope>
    <source>
        <strain evidence="3">DAOM BR144</strain>
    </source>
</reference>
<dbReference type="InParanoid" id="K3WHN4"/>
<feature type="compositionally biased region" description="Low complexity" evidence="2">
    <location>
        <begin position="97"/>
        <end position="113"/>
    </location>
</feature>
<feature type="compositionally biased region" description="Polar residues" evidence="2">
    <location>
        <begin position="74"/>
        <end position="83"/>
    </location>
</feature>
<dbReference type="eggNOG" id="ENOG502SUT2">
    <property type="taxonomic scope" value="Eukaryota"/>
</dbReference>
<evidence type="ECO:0000256" key="2">
    <source>
        <dbReference type="SAM" id="MobiDB-lite"/>
    </source>
</evidence>
<evidence type="ECO:0000256" key="1">
    <source>
        <dbReference type="SAM" id="Coils"/>
    </source>
</evidence>
<keyword evidence="1" id="KW-0175">Coiled coil</keyword>
<dbReference type="VEuPathDB" id="FungiDB:PYU1_G004466"/>
<sequence length="381" mass="42773">MERDRILQDRDRVRQEQENLRAKQINQLQQQQAEKQREQAIRQVHQRERIQSLPELVDELDSAGRYAAKARPYDTSTHAQSAPGQIEAKEREDPKRSASARTSASTFSASGSRVIRRPLTSRGFSVARTIDTSMNDTRYEHQPDQRQISFTGPYTAGNEISDQEIRNHFGSIPRTFEEDGYLTSFGPADVLINPDNPLETISSLDDGRGGYRSVDGPSYTVFSPTNSLTSTNYGSFIAPGYDLLSPMNSIHDDDFPSDQLPQVYRSIRYSGPPTAAARITEFADQEARRDKVHFNAFAPPTVAPSPKPFHFTVWAFLLSQRDEMRERAETFDPDSSRLTVDTKLDIRRGALVHVTLEAPSGFRILNGATQGFSWGGKVCNA</sequence>
<dbReference type="Proteomes" id="UP000019132">
    <property type="component" value="Unassembled WGS sequence"/>
</dbReference>
<dbReference type="HOGENOM" id="CLU_726841_0_0_1"/>
<reference evidence="4" key="1">
    <citation type="journal article" date="2010" name="Genome Biol.">
        <title>Genome sequence of the necrotrophic plant pathogen Pythium ultimum reveals original pathogenicity mechanisms and effector repertoire.</title>
        <authorList>
            <person name="Levesque C.A."/>
            <person name="Brouwer H."/>
            <person name="Cano L."/>
            <person name="Hamilton J.P."/>
            <person name="Holt C."/>
            <person name="Huitema E."/>
            <person name="Raffaele S."/>
            <person name="Robideau G.P."/>
            <person name="Thines M."/>
            <person name="Win J."/>
            <person name="Zerillo M.M."/>
            <person name="Beakes G.W."/>
            <person name="Boore J.L."/>
            <person name="Busam D."/>
            <person name="Dumas B."/>
            <person name="Ferriera S."/>
            <person name="Fuerstenberg S.I."/>
            <person name="Gachon C.M."/>
            <person name="Gaulin E."/>
            <person name="Govers F."/>
            <person name="Grenville-Briggs L."/>
            <person name="Horner N."/>
            <person name="Hostetler J."/>
            <person name="Jiang R.H."/>
            <person name="Johnson J."/>
            <person name="Krajaejun T."/>
            <person name="Lin H."/>
            <person name="Meijer H.J."/>
            <person name="Moore B."/>
            <person name="Morris P."/>
            <person name="Phuntmart V."/>
            <person name="Puiu D."/>
            <person name="Shetty J."/>
            <person name="Stajich J.E."/>
            <person name="Tripathy S."/>
            <person name="Wawra S."/>
            <person name="van West P."/>
            <person name="Whitty B.R."/>
            <person name="Coutinho P.M."/>
            <person name="Henrissat B."/>
            <person name="Martin F."/>
            <person name="Thomas P.D."/>
            <person name="Tyler B.M."/>
            <person name="De Vries R.P."/>
            <person name="Kamoun S."/>
            <person name="Yandell M."/>
            <person name="Tisserat N."/>
            <person name="Buell C.R."/>
        </authorList>
    </citation>
    <scope>NUCLEOTIDE SEQUENCE</scope>
    <source>
        <strain evidence="4">DAOM:BR144</strain>
    </source>
</reference>
<evidence type="ECO:0000313" key="4">
    <source>
        <dbReference type="Proteomes" id="UP000019132"/>
    </source>
</evidence>
<dbReference type="EnsemblProtists" id="PYU1_T004476">
    <property type="protein sequence ID" value="PYU1_T004476"/>
    <property type="gene ID" value="PYU1_G004466"/>
</dbReference>
<evidence type="ECO:0000313" key="3">
    <source>
        <dbReference type="EnsemblProtists" id="PYU1_T004476"/>
    </source>
</evidence>
<dbReference type="EMBL" id="GL376631">
    <property type="status" value="NOT_ANNOTATED_CDS"/>
    <property type="molecule type" value="Genomic_DNA"/>
</dbReference>
<feature type="region of interest" description="Disordered" evidence="2">
    <location>
        <begin position="70"/>
        <end position="113"/>
    </location>
</feature>
<feature type="coiled-coil region" evidence="1">
    <location>
        <begin position="3"/>
        <end position="48"/>
    </location>
</feature>
<reference evidence="4" key="2">
    <citation type="submission" date="2010-04" db="EMBL/GenBank/DDBJ databases">
        <authorList>
            <person name="Buell R."/>
            <person name="Hamilton J."/>
            <person name="Hostetler J."/>
        </authorList>
    </citation>
    <scope>NUCLEOTIDE SEQUENCE [LARGE SCALE GENOMIC DNA]</scope>
    <source>
        <strain evidence="4">DAOM:BR144</strain>
    </source>
</reference>
<organism evidence="3 4">
    <name type="scientific">Globisporangium ultimum (strain ATCC 200006 / CBS 805.95 / DAOM BR144)</name>
    <name type="common">Pythium ultimum</name>
    <dbReference type="NCBI Taxonomy" id="431595"/>
    <lineage>
        <taxon>Eukaryota</taxon>
        <taxon>Sar</taxon>
        <taxon>Stramenopiles</taxon>
        <taxon>Oomycota</taxon>
        <taxon>Peronosporomycetes</taxon>
        <taxon>Pythiales</taxon>
        <taxon>Pythiaceae</taxon>
        <taxon>Globisporangium</taxon>
    </lineage>
</organism>
<dbReference type="AlphaFoldDB" id="K3WHN4"/>